<reference evidence="1" key="1">
    <citation type="submission" date="2021-06" db="EMBL/GenBank/DDBJ databases">
        <authorList>
            <person name="Kallberg Y."/>
            <person name="Tangrot J."/>
            <person name="Rosling A."/>
        </authorList>
    </citation>
    <scope>NUCLEOTIDE SEQUENCE</scope>
    <source>
        <strain evidence="1">IL203A</strain>
    </source>
</reference>
<dbReference type="EMBL" id="CAJVPU010003956">
    <property type="protein sequence ID" value="CAG8525799.1"/>
    <property type="molecule type" value="Genomic_DNA"/>
</dbReference>
<dbReference type="Proteomes" id="UP000789702">
    <property type="component" value="Unassembled WGS sequence"/>
</dbReference>
<evidence type="ECO:0000313" key="2">
    <source>
        <dbReference type="Proteomes" id="UP000789702"/>
    </source>
</evidence>
<accession>A0ACA9LGT4</accession>
<proteinExistence type="predicted"/>
<sequence>CENNISFKNVKIDISENVELEDKSSENIELGKYIDRELDEQTNILNFDNYLQE</sequence>
<name>A0ACA9LGT4_9GLOM</name>
<comment type="caution">
    <text evidence="1">The sequence shown here is derived from an EMBL/GenBank/DDBJ whole genome shotgun (WGS) entry which is preliminary data.</text>
</comment>
<organism evidence="1 2">
    <name type="scientific">Dentiscutata heterogama</name>
    <dbReference type="NCBI Taxonomy" id="1316150"/>
    <lineage>
        <taxon>Eukaryota</taxon>
        <taxon>Fungi</taxon>
        <taxon>Fungi incertae sedis</taxon>
        <taxon>Mucoromycota</taxon>
        <taxon>Glomeromycotina</taxon>
        <taxon>Glomeromycetes</taxon>
        <taxon>Diversisporales</taxon>
        <taxon>Gigasporaceae</taxon>
        <taxon>Dentiscutata</taxon>
    </lineage>
</organism>
<gene>
    <name evidence="1" type="ORF">DHETER_LOCUS4136</name>
</gene>
<protein>
    <submittedName>
        <fullName evidence="1">13610_t:CDS:1</fullName>
    </submittedName>
</protein>
<evidence type="ECO:0000313" key="1">
    <source>
        <dbReference type="EMBL" id="CAG8525799.1"/>
    </source>
</evidence>
<feature type="non-terminal residue" evidence="1">
    <location>
        <position position="1"/>
    </location>
</feature>
<keyword evidence="2" id="KW-1185">Reference proteome</keyword>